<comment type="caution">
    <text evidence="2">The sequence shown here is derived from an EMBL/GenBank/DDBJ whole genome shotgun (WGS) entry which is preliminary data.</text>
</comment>
<name>A0A8H3PID6_9LECA</name>
<proteinExistence type="predicted"/>
<dbReference type="GO" id="GO:0005737">
    <property type="term" value="C:cytoplasm"/>
    <property type="evidence" value="ECO:0007669"/>
    <property type="project" value="TreeGrafter"/>
</dbReference>
<reference evidence="2" key="1">
    <citation type="submission" date="2021-03" db="EMBL/GenBank/DDBJ databases">
        <authorList>
            <person name="Tagirdzhanova G."/>
        </authorList>
    </citation>
    <scope>NUCLEOTIDE SEQUENCE</scope>
</reference>
<dbReference type="PANTHER" id="PTHR13847:SF279">
    <property type="entry name" value="FAD DEPENDENT OXIDOREDUCTASE DOMAIN-CONTAINING PROTEIN-RELATED"/>
    <property type="match status" value="1"/>
</dbReference>
<dbReference type="Pfam" id="PF01266">
    <property type="entry name" value="DAO"/>
    <property type="match status" value="1"/>
</dbReference>
<dbReference type="SUPFAM" id="SSF51905">
    <property type="entry name" value="FAD/NAD(P)-binding domain"/>
    <property type="match status" value="1"/>
</dbReference>
<gene>
    <name evidence="2" type="ORF">ALECFALPRED_009179</name>
</gene>
<accession>A0A8H3PID6</accession>
<evidence type="ECO:0000259" key="1">
    <source>
        <dbReference type="Pfam" id="PF01266"/>
    </source>
</evidence>
<dbReference type="InterPro" id="IPR036188">
    <property type="entry name" value="FAD/NAD-bd_sf"/>
</dbReference>
<organism evidence="2 3">
    <name type="scientific">Alectoria fallacina</name>
    <dbReference type="NCBI Taxonomy" id="1903189"/>
    <lineage>
        <taxon>Eukaryota</taxon>
        <taxon>Fungi</taxon>
        <taxon>Dikarya</taxon>
        <taxon>Ascomycota</taxon>
        <taxon>Pezizomycotina</taxon>
        <taxon>Lecanoromycetes</taxon>
        <taxon>OSLEUM clade</taxon>
        <taxon>Lecanoromycetidae</taxon>
        <taxon>Lecanorales</taxon>
        <taxon>Lecanorineae</taxon>
        <taxon>Parmeliaceae</taxon>
        <taxon>Alectoria</taxon>
    </lineage>
</organism>
<evidence type="ECO:0000313" key="2">
    <source>
        <dbReference type="EMBL" id="CAF9941537.1"/>
    </source>
</evidence>
<dbReference type="AlphaFoldDB" id="A0A8H3PID6"/>
<dbReference type="InterPro" id="IPR006076">
    <property type="entry name" value="FAD-dep_OxRdtase"/>
</dbReference>
<dbReference type="Gene3D" id="3.50.50.60">
    <property type="entry name" value="FAD/NAD(P)-binding domain"/>
    <property type="match status" value="1"/>
</dbReference>
<dbReference type="Gene3D" id="3.30.9.10">
    <property type="entry name" value="D-Amino Acid Oxidase, subunit A, domain 2"/>
    <property type="match status" value="1"/>
</dbReference>
<feature type="domain" description="FAD dependent oxidoreductase" evidence="1">
    <location>
        <begin position="43"/>
        <end position="419"/>
    </location>
</feature>
<keyword evidence="3" id="KW-1185">Reference proteome</keyword>
<protein>
    <recommendedName>
        <fullName evidence="1">FAD dependent oxidoreductase domain-containing protein</fullName>
    </recommendedName>
</protein>
<dbReference type="EMBL" id="CAJPDR010000667">
    <property type="protein sequence ID" value="CAF9941537.1"/>
    <property type="molecule type" value="Genomic_DNA"/>
</dbReference>
<dbReference type="Proteomes" id="UP000664203">
    <property type="component" value="Unassembled WGS sequence"/>
</dbReference>
<dbReference type="OrthoDB" id="429143at2759"/>
<evidence type="ECO:0000313" key="3">
    <source>
        <dbReference type="Proteomes" id="UP000664203"/>
    </source>
</evidence>
<sequence>MDPNNQPQPHYPNPNSTLPFWRTQPHELDNYRSSENLPTDCHVLIIGAGYAGAAAAYHLYDDNPSPPSIVLLEARQACSGATARNGGHLRPEVYFAMSDYIEKHGIEAAAETSNHEVAHIQAIKQLVEKEQIDCDFTLTRTFDVFLDEAFANKSKDAYDGLVKRGLTSIQDAHFTPAKYAERVSGVKAAKGCFSFTAAHLWPYKLIMHLLGLAITKGLNLQTHTPVTHVSSTADANGRSTVTTPRGIIKAKKVVFASNGFTAGLLPEYSRKIVPCRGLCCRVVTPDPTKAPYLNNTYTLRAGPGLYDYLIPHVDGSIIVGGAKSAMAKDNSVWYDNSDDSALIEPAKEYFDEYMQRRFVGWEDSGAYVDQVWTGIMGYTTDLQPHVGPIPNRPNQYVLAGFNGHGMPVIFLAAKGVAEMIRHGKTFEQTGLPRVYRTTEERLLSPENLISGKAQQNAR</sequence>
<dbReference type="PANTHER" id="PTHR13847">
    <property type="entry name" value="SARCOSINE DEHYDROGENASE-RELATED"/>
    <property type="match status" value="1"/>
</dbReference>